<keyword evidence="2" id="KW-0472">Membrane</keyword>
<dbReference type="EMBL" id="JAGIOF010000001">
    <property type="protein sequence ID" value="MBP2385652.1"/>
    <property type="molecule type" value="Genomic_DNA"/>
</dbReference>
<keyword evidence="2" id="KW-1133">Transmembrane helix</keyword>
<sequence length="508" mass="54054">MTVNPTTEGTTPGPGTVRSGVAGAVVALVMGVLLALVGLGAIIGGIASTAVLSRQGPDGYLSTPMRQLSAASYALTSPPALTDTDTLPFNLGSLRLAAESTAPGGQVFIGIGPKSDVDRYLGGVHTTEITGVETSPFRFQSRDVPGAAVPSPPSGQDFWAASASGPGIQQVTVDLPSGDWVVVIMNADAGAGITANVQAAVRSELFGALNTGLWIGGIIALVIGAGLIALGAILLGRRTRAPGTGTPGQPSADLAARKDYPARLSGHLDPQLSRWLWLVKWLLAVPHFIILFFLWFAVIITTIISGFAILFTGRYPRPLFEFAVGVLRWSWRVSFYAYSALATDKYPPFTLASTGYPADFDVEYPEKLSHGLVLVKWWLLAIPQLLIVSVFTGSAWSSWNGSHTGSSWDVNGNWSSDYWHGAGFSLLGILVLIAAFMLLFTGRYQRPLFDLVMGINRWIYRVLAYTLLLRDEYPPFRLDQGPDDPAKAAVPTGPASPPPNDAPQPPLE</sequence>
<feature type="transmembrane region" description="Helical" evidence="2">
    <location>
        <begin position="20"/>
        <end position="47"/>
    </location>
</feature>
<keyword evidence="4" id="KW-1185">Reference proteome</keyword>
<dbReference type="Pfam" id="PF14333">
    <property type="entry name" value="DUF4389"/>
    <property type="match status" value="2"/>
</dbReference>
<evidence type="ECO:0000256" key="1">
    <source>
        <dbReference type="SAM" id="MobiDB-lite"/>
    </source>
</evidence>
<comment type="caution">
    <text evidence="3">The sequence shown here is derived from an EMBL/GenBank/DDBJ whole genome shotgun (WGS) entry which is preliminary data.</text>
</comment>
<feature type="compositionally biased region" description="Pro residues" evidence="1">
    <location>
        <begin position="494"/>
        <end position="508"/>
    </location>
</feature>
<dbReference type="Proteomes" id="UP001296993">
    <property type="component" value="Unassembled WGS sequence"/>
</dbReference>
<dbReference type="RefSeq" id="WP_209996536.1">
    <property type="nucleotide sequence ID" value="NZ_BAAAJY010000007.1"/>
</dbReference>
<dbReference type="InterPro" id="IPR025498">
    <property type="entry name" value="DUF4389"/>
</dbReference>
<proteinExistence type="predicted"/>
<organism evidence="3 4">
    <name type="scientific">Paeniglutamicibacter kerguelensis</name>
    <dbReference type="NCBI Taxonomy" id="254788"/>
    <lineage>
        <taxon>Bacteria</taxon>
        <taxon>Bacillati</taxon>
        <taxon>Actinomycetota</taxon>
        <taxon>Actinomycetes</taxon>
        <taxon>Micrococcales</taxon>
        <taxon>Micrococcaceae</taxon>
        <taxon>Paeniglutamicibacter</taxon>
    </lineage>
</organism>
<accession>A0ABS4XAZ7</accession>
<evidence type="ECO:0000256" key="2">
    <source>
        <dbReference type="SAM" id="Phobius"/>
    </source>
</evidence>
<feature type="transmembrane region" description="Helical" evidence="2">
    <location>
        <begin position="419"/>
        <end position="440"/>
    </location>
</feature>
<evidence type="ECO:0000313" key="3">
    <source>
        <dbReference type="EMBL" id="MBP2385652.1"/>
    </source>
</evidence>
<protein>
    <recommendedName>
        <fullName evidence="5">DUF4389 domain-containing protein</fullName>
    </recommendedName>
</protein>
<feature type="transmembrane region" description="Helical" evidence="2">
    <location>
        <begin position="212"/>
        <end position="235"/>
    </location>
</feature>
<feature type="region of interest" description="Disordered" evidence="1">
    <location>
        <begin position="478"/>
        <end position="508"/>
    </location>
</feature>
<feature type="transmembrane region" description="Helical" evidence="2">
    <location>
        <begin position="377"/>
        <end position="399"/>
    </location>
</feature>
<gene>
    <name evidence="3" type="ORF">JOF47_001163</name>
</gene>
<name>A0ABS4XAZ7_9MICC</name>
<feature type="transmembrane region" description="Helical" evidence="2">
    <location>
        <begin position="281"/>
        <end position="311"/>
    </location>
</feature>
<keyword evidence="2" id="KW-0812">Transmembrane</keyword>
<evidence type="ECO:0000313" key="4">
    <source>
        <dbReference type="Proteomes" id="UP001296993"/>
    </source>
</evidence>
<evidence type="ECO:0008006" key="5">
    <source>
        <dbReference type="Google" id="ProtNLM"/>
    </source>
</evidence>
<reference evidence="3 4" key="1">
    <citation type="submission" date="2021-03" db="EMBL/GenBank/DDBJ databases">
        <title>Sequencing the genomes of 1000 actinobacteria strains.</title>
        <authorList>
            <person name="Klenk H.-P."/>
        </authorList>
    </citation>
    <scope>NUCLEOTIDE SEQUENCE [LARGE SCALE GENOMIC DNA]</scope>
    <source>
        <strain evidence="3 4">DSM 15797</strain>
    </source>
</reference>